<comment type="caution">
    <text evidence="1">The sequence shown here is derived from an EMBL/GenBank/DDBJ whole genome shotgun (WGS) entry which is preliminary data.</text>
</comment>
<proteinExistence type="predicted"/>
<gene>
    <name evidence="1" type="ORF">G3480_25835</name>
</gene>
<name>A0A6P1E547_9GAMM</name>
<keyword evidence="2" id="KW-1185">Reference proteome</keyword>
<reference evidence="1 2" key="2">
    <citation type="submission" date="2020-02" db="EMBL/GenBank/DDBJ databases">
        <title>Genome sequences of Thiorhodococcus mannitoliphagus and Thiorhodococcus minor, purple sulfur photosynthetic bacteria in the gammaproteobacterial family, Chromatiaceae.</title>
        <authorList>
            <person name="Aviles F.A."/>
            <person name="Meyer T.E."/>
            <person name="Kyndt J.A."/>
        </authorList>
    </citation>
    <scope>NUCLEOTIDE SEQUENCE [LARGE SCALE GENOMIC DNA]</scope>
    <source>
        <strain evidence="1 2">DSM 18266</strain>
    </source>
</reference>
<reference evidence="2" key="1">
    <citation type="journal article" date="2020" name="Microbiol. Resour. Announc.">
        <title>Draft Genome Sequences of Thiorhodococcus mannitoliphagus and Thiorhodococcus minor, Purple Sulfur Photosynthetic Bacteria in the Gammaproteobacterial Family Chromatiaceae.</title>
        <authorList>
            <person name="Aviles F.A."/>
            <person name="Meyer T.E."/>
            <person name="Kyndt J.A."/>
        </authorList>
    </citation>
    <scope>NUCLEOTIDE SEQUENCE [LARGE SCALE GENOMIC DNA]</scope>
    <source>
        <strain evidence="2">DSM 18266</strain>
    </source>
</reference>
<dbReference type="Proteomes" id="UP000471640">
    <property type="component" value="Unassembled WGS sequence"/>
</dbReference>
<sequence length="76" mass="8680">MPYRITWEETGVYCQFWGDIATASVVAMLRDVSSDARFDKIHYWLTDYLAVTRVSASPREVDDIIALEFSTVQKGS</sequence>
<organism evidence="1 2">
    <name type="scientific">Thiorhodococcus mannitoliphagus</name>
    <dbReference type="NCBI Taxonomy" id="329406"/>
    <lineage>
        <taxon>Bacteria</taxon>
        <taxon>Pseudomonadati</taxon>
        <taxon>Pseudomonadota</taxon>
        <taxon>Gammaproteobacteria</taxon>
        <taxon>Chromatiales</taxon>
        <taxon>Chromatiaceae</taxon>
        <taxon>Thiorhodococcus</taxon>
    </lineage>
</organism>
<evidence type="ECO:0000313" key="2">
    <source>
        <dbReference type="Proteomes" id="UP000471640"/>
    </source>
</evidence>
<dbReference type="EMBL" id="JAAIJR010000262">
    <property type="protein sequence ID" value="NEX23652.1"/>
    <property type="molecule type" value="Genomic_DNA"/>
</dbReference>
<dbReference type="RefSeq" id="WP_164657073.1">
    <property type="nucleotide sequence ID" value="NZ_JAAIJR010000262.1"/>
</dbReference>
<dbReference type="AlphaFoldDB" id="A0A6P1E547"/>
<accession>A0A6P1E547</accession>
<evidence type="ECO:0000313" key="1">
    <source>
        <dbReference type="EMBL" id="NEX23652.1"/>
    </source>
</evidence>
<protein>
    <submittedName>
        <fullName evidence="1">Uncharacterized protein</fullName>
    </submittedName>
</protein>